<reference evidence="2" key="1">
    <citation type="submission" date="2022-08" db="EMBL/GenBank/DDBJ databases">
        <title>Genome Sequence of the sulphate-reducing bacterium, Pseudodesulfovibrio portus JCM14722.</title>
        <authorList>
            <person name="Kondo R."/>
            <person name="Kataoka T."/>
        </authorList>
    </citation>
    <scope>NUCLEOTIDE SEQUENCE</scope>
    <source>
        <strain evidence="2">JCM 14722</strain>
    </source>
</reference>
<dbReference type="Proteomes" id="UP001061361">
    <property type="component" value="Chromosome"/>
</dbReference>
<dbReference type="RefSeq" id="WP_264981455.1">
    <property type="nucleotide sequence ID" value="NZ_AP026708.1"/>
</dbReference>
<dbReference type="EMBL" id="AP026708">
    <property type="protein sequence ID" value="BDQ34555.1"/>
    <property type="molecule type" value="Genomic_DNA"/>
</dbReference>
<protein>
    <recommendedName>
        <fullName evidence="1">LUD domain-containing protein</fullName>
    </recommendedName>
</protein>
<dbReference type="PIRSF" id="PIRSF020269">
    <property type="entry name" value="DUF1121"/>
    <property type="match status" value="1"/>
</dbReference>
<gene>
    <name evidence="2" type="ORF">JCM14722_20970</name>
</gene>
<dbReference type="InterPro" id="IPR003741">
    <property type="entry name" value="LUD_dom"/>
</dbReference>
<evidence type="ECO:0000313" key="3">
    <source>
        <dbReference type="Proteomes" id="UP001061361"/>
    </source>
</evidence>
<accession>A0ABN6RYI2</accession>
<organism evidence="2 3">
    <name type="scientific">Pseudodesulfovibrio portus</name>
    <dbReference type="NCBI Taxonomy" id="231439"/>
    <lineage>
        <taxon>Bacteria</taxon>
        <taxon>Pseudomonadati</taxon>
        <taxon>Thermodesulfobacteriota</taxon>
        <taxon>Desulfovibrionia</taxon>
        <taxon>Desulfovibrionales</taxon>
        <taxon>Desulfovibrionaceae</taxon>
    </lineage>
</organism>
<evidence type="ECO:0000259" key="1">
    <source>
        <dbReference type="Pfam" id="PF02589"/>
    </source>
</evidence>
<dbReference type="PANTHER" id="PTHR36179">
    <property type="entry name" value="LUD_DOM DOMAIN-CONTAINING PROTEIN"/>
    <property type="match status" value="1"/>
</dbReference>
<evidence type="ECO:0000313" key="2">
    <source>
        <dbReference type="EMBL" id="BDQ34555.1"/>
    </source>
</evidence>
<proteinExistence type="predicted"/>
<dbReference type="PANTHER" id="PTHR36179:SF2">
    <property type="entry name" value="LUD DOMAIN-CONTAINING PROTEIN"/>
    <property type="match status" value="1"/>
</dbReference>
<dbReference type="Pfam" id="PF02589">
    <property type="entry name" value="LUD_dom"/>
    <property type="match status" value="1"/>
</dbReference>
<feature type="domain" description="LUD" evidence="1">
    <location>
        <begin position="6"/>
        <end position="204"/>
    </location>
</feature>
<sequence length="210" mass="23019">MYADALQETVSALTVNGFEVHQATTSAHAADIILNRIVPTVEPEIVSFGDSMTLMETGVLDAFRNDPAINFIDTFEQDVDRSEIIERRRRALLSDLFLTGSNAVTQNGKLVNLDMVGNRVGGIVFGPRHVVIAVGVNKIVPDANAAVRRIREVAAPKNALRHNAKTPCAKTGRCMDCKSPDRICNVWTITDKSWPKGRIKVVLIDQELGL</sequence>
<keyword evidence="3" id="KW-1185">Reference proteome</keyword>
<name>A0ABN6RYI2_9BACT</name>
<dbReference type="InterPro" id="IPR009501">
    <property type="entry name" value="UCP020269"/>
</dbReference>